<sequence>MNPYLSWAIVLLVAGGLGWYYKNASSPRARAPLVKPVIEKVESPVVNKKAKRKFRKSPDASSGSGTPTPVLKVETETRGRPETVKTAAKEEVDNKEFARQFSKVKEGTSLVAPQKGPSKKEQRAAVKHTPTSFEGSSGEVVSTRASSTTGADADDDLSPVESPLVNPITGVSGDISDMLEAPAPRASVLRVTGTANQQAPKKKSDSFKPVETKKQRQQKIKNENRKLMVEEAEKQRRALLEKQLHTARESERREAAKSKPAGPNPWAAKPAAAASGEAPKAPAPAASLLDTFEPVTKPEEQKPKASAPRPARIPSQGSWTDDLPSEEEQMRILGVSSDNEWTTVPSKKKEKKKGGNGNETVSDTSGSEAQPVKAVPEPEVPPPEPLSRFDPSTLKGHPLDSDWTA</sequence>
<name>A0A2B7X9D7_POLH7</name>
<evidence type="ECO:0000313" key="2">
    <source>
        <dbReference type="EMBL" id="PGH05383.1"/>
    </source>
</evidence>
<protein>
    <submittedName>
        <fullName evidence="2">Uncharacterized protein</fullName>
    </submittedName>
</protein>
<reference evidence="2 3" key="1">
    <citation type="submission" date="2017-10" db="EMBL/GenBank/DDBJ databases">
        <title>Comparative genomics in systemic dimorphic fungi from Ajellomycetaceae.</title>
        <authorList>
            <person name="Munoz J.F."/>
            <person name="Mcewen J.G."/>
            <person name="Clay O.K."/>
            <person name="Cuomo C.A."/>
        </authorList>
    </citation>
    <scope>NUCLEOTIDE SEQUENCE [LARGE SCALE GENOMIC DNA]</scope>
    <source>
        <strain evidence="2 3">UAMH7299</strain>
    </source>
</reference>
<dbReference type="OrthoDB" id="4207724at2759"/>
<dbReference type="EMBL" id="PDNA01000188">
    <property type="protein sequence ID" value="PGH05383.1"/>
    <property type="molecule type" value="Genomic_DNA"/>
</dbReference>
<dbReference type="Proteomes" id="UP000224634">
    <property type="component" value="Unassembled WGS sequence"/>
</dbReference>
<comment type="caution">
    <text evidence="2">The sequence shown here is derived from an EMBL/GenBank/DDBJ whole genome shotgun (WGS) entry which is preliminary data.</text>
</comment>
<evidence type="ECO:0000256" key="1">
    <source>
        <dbReference type="SAM" id="MobiDB-lite"/>
    </source>
</evidence>
<evidence type="ECO:0000313" key="3">
    <source>
        <dbReference type="Proteomes" id="UP000224634"/>
    </source>
</evidence>
<keyword evidence="3" id="KW-1185">Reference proteome</keyword>
<feature type="compositionally biased region" description="Basic and acidic residues" evidence="1">
    <location>
        <begin position="73"/>
        <end position="106"/>
    </location>
</feature>
<feature type="compositionally biased region" description="Low complexity" evidence="1">
    <location>
        <begin position="259"/>
        <end position="286"/>
    </location>
</feature>
<feature type="compositionally biased region" description="Low complexity" evidence="1">
    <location>
        <begin position="142"/>
        <end position="151"/>
    </location>
</feature>
<feature type="region of interest" description="Disordered" evidence="1">
    <location>
        <begin position="45"/>
        <end position="405"/>
    </location>
</feature>
<gene>
    <name evidence="2" type="ORF">AJ80_08351</name>
</gene>
<feature type="compositionally biased region" description="Basic and acidic residues" evidence="1">
    <location>
        <begin position="202"/>
        <end position="257"/>
    </location>
</feature>
<feature type="compositionally biased region" description="Polar residues" evidence="1">
    <location>
        <begin position="336"/>
        <end position="345"/>
    </location>
</feature>
<dbReference type="AlphaFoldDB" id="A0A2B7X9D7"/>
<organism evidence="2 3">
    <name type="scientific">Polytolypa hystricis (strain UAMH7299)</name>
    <dbReference type="NCBI Taxonomy" id="1447883"/>
    <lineage>
        <taxon>Eukaryota</taxon>
        <taxon>Fungi</taxon>
        <taxon>Dikarya</taxon>
        <taxon>Ascomycota</taxon>
        <taxon>Pezizomycotina</taxon>
        <taxon>Eurotiomycetes</taxon>
        <taxon>Eurotiomycetidae</taxon>
        <taxon>Onygenales</taxon>
        <taxon>Onygenales incertae sedis</taxon>
        <taxon>Polytolypa</taxon>
    </lineage>
</organism>
<proteinExistence type="predicted"/>
<accession>A0A2B7X9D7</accession>